<dbReference type="PANTHER" id="PTHR21366">
    <property type="entry name" value="GLYOXALASE FAMILY PROTEIN"/>
    <property type="match status" value="1"/>
</dbReference>
<keyword evidence="3" id="KW-1185">Reference proteome</keyword>
<comment type="caution">
    <text evidence="2">The sequence shown here is derived from an EMBL/GenBank/DDBJ whole genome shotgun (WGS) entry which is preliminary data.</text>
</comment>
<dbReference type="CDD" id="cd07253">
    <property type="entry name" value="GLOD5"/>
    <property type="match status" value="1"/>
</dbReference>
<dbReference type="PROSITE" id="PS51819">
    <property type="entry name" value="VOC"/>
    <property type="match status" value="1"/>
</dbReference>
<dbReference type="Proteomes" id="UP001596548">
    <property type="component" value="Unassembled WGS sequence"/>
</dbReference>
<dbReference type="InterPro" id="IPR037523">
    <property type="entry name" value="VOC_core"/>
</dbReference>
<accession>A0ABW2HPY5</accession>
<organism evidence="2 3">
    <name type="scientific">Paractinoplanes rhizophilus</name>
    <dbReference type="NCBI Taxonomy" id="1416877"/>
    <lineage>
        <taxon>Bacteria</taxon>
        <taxon>Bacillati</taxon>
        <taxon>Actinomycetota</taxon>
        <taxon>Actinomycetes</taxon>
        <taxon>Micromonosporales</taxon>
        <taxon>Micromonosporaceae</taxon>
        <taxon>Paractinoplanes</taxon>
    </lineage>
</organism>
<protein>
    <submittedName>
        <fullName evidence="2">VOC family protein</fullName>
    </submittedName>
</protein>
<dbReference type="Gene3D" id="3.10.180.10">
    <property type="entry name" value="2,3-Dihydroxybiphenyl 1,2-Dioxygenase, domain 1"/>
    <property type="match status" value="1"/>
</dbReference>
<evidence type="ECO:0000313" key="3">
    <source>
        <dbReference type="Proteomes" id="UP001596548"/>
    </source>
</evidence>
<proteinExistence type="predicted"/>
<dbReference type="InterPro" id="IPR050383">
    <property type="entry name" value="GlyoxalaseI/FosfomycinResist"/>
</dbReference>
<gene>
    <name evidence="2" type="ORF">ACFQS1_13085</name>
</gene>
<feature type="domain" description="VOC" evidence="1">
    <location>
        <begin position="10"/>
        <end position="130"/>
    </location>
</feature>
<dbReference type="EMBL" id="JBHTBJ010000007">
    <property type="protein sequence ID" value="MFC7274924.1"/>
    <property type="molecule type" value="Genomic_DNA"/>
</dbReference>
<dbReference type="RefSeq" id="WP_378967447.1">
    <property type="nucleotide sequence ID" value="NZ_JBHTBJ010000007.1"/>
</dbReference>
<dbReference type="SUPFAM" id="SSF54593">
    <property type="entry name" value="Glyoxalase/Bleomycin resistance protein/Dihydroxybiphenyl dioxygenase"/>
    <property type="match status" value="1"/>
</dbReference>
<name>A0ABW2HPY5_9ACTN</name>
<dbReference type="PANTHER" id="PTHR21366:SF14">
    <property type="entry name" value="GLYOXALASE DOMAIN-CONTAINING PROTEIN 5"/>
    <property type="match status" value="1"/>
</dbReference>
<evidence type="ECO:0000259" key="1">
    <source>
        <dbReference type="PROSITE" id="PS51819"/>
    </source>
</evidence>
<reference evidence="3" key="1">
    <citation type="journal article" date="2019" name="Int. J. Syst. Evol. Microbiol.">
        <title>The Global Catalogue of Microorganisms (GCM) 10K type strain sequencing project: providing services to taxonomists for standard genome sequencing and annotation.</title>
        <authorList>
            <consortium name="The Broad Institute Genomics Platform"/>
            <consortium name="The Broad Institute Genome Sequencing Center for Infectious Disease"/>
            <person name="Wu L."/>
            <person name="Ma J."/>
        </authorList>
    </citation>
    <scope>NUCLEOTIDE SEQUENCE [LARGE SCALE GENOMIC DNA]</scope>
    <source>
        <strain evidence="3">XZYJT-10</strain>
    </source>
</reference>
<evidence type="ECO:0000313" key="2">
    <source>
        <dbReference type="EMBL" id="MFC7274924.1"/>
    </source>
</evidence>
<dbReference type="InterPro" id="IPR029068">
    <property type="entry name" value="Glyas_Bleomycin-R_OHBP_Dase"/>
</dbReference>
<sequence length="138" mass="15024">MTGGAVHISHIDHLVLTVADVPRTVDWYRRVLGMRHVTFAGGRHALTFGRQKLNLHQAGRELEPKAARPVPGSADLCLITTVPLTEVQAHLRDCGVRVELGPVARTGAAGPITSVYIRDPDDNLIEIATYPPVEPRDP</sequence>
<dbReference type="InterPro" id="IPR004360">
    <property type="entry name" value="Glyas_Fos-R_dOase_dom"/>
</dbReference>
<dbReference type="Pfam" id="PF00903">
    <property type="entry name" value="Glyoxalase"/>
    <property type="match status" value="1"/>
</dbReference>